<feature type="compositionally biased region" description="Low complexity" evidence="1">
    <location>
        <begin position="1102"/>
        <end position="1112"/>
    </location>
</feature>
<evidence type="ECO:0000256" key="1">
    <source>
        <dbReference type="SAM" id="MobiDB-lite"/>
    </source>
</evidence>
<feature type="compositionally biased region" description="Basic and acidic residues" evidence="1">
    <location>
        <begin position="273"/>
        <end position="303"/>
    </location>
</feature>
<feature type="compositionally biased region" description="Low complexity" evidence="1">
    <location>
        <begin position="348"/>
        <end position="360"/>
    </location>
</feature>
<proteinExistence type="predicted"/>
<feature type="region of interest" description="Disordered" evidence="1">
    <location>
        <begin position="1"/>
        <end position="25"/>
    </location>
</feature>
<feature type="compositionally biased region" description="Basic and acidic residues" evidence="1">
    <location>
        <begin position="330"/>
        <end position="345"/>
    </location>
</feature>
<gene>
    <name evidence="2" type="ORF">Q4I29_005326</name>
</gene>
<reference evidence="2 3" key="1">
    <citation type="submission" date="2024-02" db="EMBL/GenBank/DDBJ databases">
        <title>FIRST GENOME SEQUENCES OF Leishmania (Viannia) shawi, Leishmania (Viannia) lindenbergi AND Leishmania (Viannia) utingensis.</title>
        <authorList>
            <person name="Resadore F."/>
            <person name="Custodio M.G.F."/>
            <person name="Boite M.C."/>
            <person name="Cupolillo E."/>
            <person name="Ferreira G.E.M."/>
        </authorList>
    </citation>
    <scope>NUCLEOTIDE SEQUENCE [LARGE SCALE GENOMIC DNA]</scope>
    <source>
        <strain evidence="2 3">MCEB/BR/1984/M8408</strain>
    </source>
</reference>
<feature type="compositionally biased region" description="Low complexity" evidence="1">
    <location>
        <begin position="1789"/>
        <end position="1801"/>
    </location>
</feature>
<feature type="region of interest" description="Disordered" evidence="1">
    <location>
        <begin position="2252"/>
        <end position="2271"/>
    </location>
</feature>
<feature type="compositionally biased region" description="Low complexity" evidence="1">
    <location>
        <begin position="2554"/>
        <end position="2566"/>
    </location>
</feature>
<organism evidence="2 3">
    <name type="scientific">Leishmania shawi</name>
    <dbReference type="NCBI Taxonomy" id="5680"/>
    <lineage>
        <taxon>Eukaryota</taxon>
        <taxon>Discoba</taxon>
        <taxon>Euglenozoa</taxon>
        <taxon>Kinetoplastea</taxon>
        <taxon>Metakinetoplastina</taxon>
        <taxon>Trypanosomatida</taxon>
        <taxon>Trypanosomatidae</taxon>
        <taxon>Leishmaniinae</taxon>
        <taxon>Leishmania</taxon>
        <taxon>Leishmania guyanensis species complex</taxon>
    </lineage>
</organism>
<feature type="compositionally biased region" description="Polar residues" evidence="1">
    <location>
        <begin position="1"/>
        <end position="11"/>
    </location>
</feature>
<feature type="region of interest" description="Disordered" evidence="1">
    <location>
        <begin position="1748"/>
        <end position="1769"/>
    </location>
</feature>
<feature type="compositionally biased region" description="Low complexity" evidence="1">
    <location>
        <begin position="2512"/>
        <end position="2521"/>
    </location>
</feature>
<feature type="compositionally biased region" description="Polar residues" evidence="1">
    <location>
        <begin position="1802"/>
        <end position="1816"/>
    </location>
</feature>
<name>A0ABR3E321_9TRYP</name>
<feature type="region of interest" description="Disordered" evidence="1">
    <location>
        <begin position="2507"/>
        <end position="2567"/>
    </location>
</feature>
<dbReference type="Proteomes" id="UP001443563">
    <property type="component" value="Unassembled WGS sequence"/>
</dbReference>
<feature type="region of interest" description="Disordered" evidence="1">
    <location>
        <begin position="1789"/>
        <end position="1838"/>
    </location>
</feature>
<evidence type="ECO:0000313" key="2">
    <source>
        <dbReference type="EMBL" id="KAL0501082.1"/>
    </source>
</evidence>
<evidence type="ECO:0008006" key="4">
    <source>
        <dbReference type="Google" id="ProtNLM"/>
    </source>
</evidence>
<feature type="region of interest" description="Disordered" evidence="1">
    <location>
        <begin position="2876"/>
        <end position="2904"/>
    </location>
</feature>
<dbReference type="EMBL" id="JBAMZM010000030">
    <property type="protein sequence ID" value="KAL0501082.1"/>
    <property type="molecule type" value="Genomic_DNA"/>
</dbReference>
<keyword evidence="3" id="KW-1185">Reference proteome</keyword>
<feature type="region of interest" description="Disordered" evidence="1">
    <location>
        <begin position="2119"/>
        <end position="2138"/>
    </location>
</feature>
<feature type="compositionally biased region" description="Polar residues" evidence="1">
    <location>
        <begin position="1079"/>
        <end position="1100"/>
    </location>
</feature>
<protein>
    <recommendedName>
        <fullName evidence="4">Separase</fullName>
    </recommendedName>
</protein>
<feature type="compositionally biased region" description="Basic and acidic residues" evidence="1">
    <location>
        <begin position="2253"/>
        <end position="2271"/>
    </location>
</feature>
<accession>A0ABR3E321</accession>
<feature type="region of interest" description="Disordered" evidence="1">
    <location>
        <begin position="240"/>
        <end position="429"/>
    </location>
</feature>
<comment type="caution">
    <text evidence="2">The sequence shown here is derived from an EMBL/GenBank/DDBJ whole genome shotgun (WGS) entry which is preliminary data.</text>
</comment>
<feature type="compositionally biased region" description="Low complexity" evidence="1">
    <location>
        <begin position="1062"/>
        <end position="1078"/>
    </location>
</feature>
<dbReference type="CDD" id="cd23670">
    <property type="entry name" value="MPSS1_C"/>
    <property type="match status" value="1"/>
</dbReference>
<sequence length="2904" mass="306541">MRPSSTCTPASDTWHRRSQAEGVDGSIRLPSPAAAATSASPKTVSCSKCVFLPLRGGGHRFRAARTESPVNIAVIARQCTLSHGIVPMTLSYYYRIWSPGEALLSSLLSYMSAAPFLLLRCFLSNALFCSALTFSAAAIPMRTSISARRCTVQIAASRQHRAIAQGAAGLQLSPNRQGRGMIGAVIAVDGRGARSELRLGVAVRAFATATTPSLPGDSDAPPASLESFLDLNDAPVRPGLSHSSVVSGDAASALEKKEHTHRFRAKQQRQQHLQREASFRGRDGQRERRRGSEGSLHQHEHGAATRRKRLRHVQTSVQQQEQEQQPGPSPKKEMRFVHSSGDRDGPTSSAVASSAAGASAHGRQGSCPERQSAAVSASTAPLRTAEEEEVSTTWSEPAGRRGGSCSKRDRWSAGDAFETTQSRRSASCVPCMPSSFNRTPDILATPLGSSKSLMQNASPSPPMPAREVYTNAGEPNCAALRRLVKSHPTCRKNYETLRRCEKVATAFERWCAEAVAHSRLVEHLASAFGSASQVGAPVRLLLTGASDRVVMADAGDEAATSTSMSAAETLAVLEVPLSVVEWLNEPIVVPELGAGTLVEAMNKVLSLSNVNKEPVSNIDGAGAGEANDSLTALYGCESHEAMKMWYDAWGRLEDYRKAGAGSPNGNPAPAAPSLKASMELWHRRQCALQYVLLSHLTEGSCPSVGAALRAYEAACESVDTRDVPLVVCGPTAAAGTSCAPAQPDEHAPLRPDQVVEGAMRELLPYLAEFLQTLSAFKAAREEVKMQAEYHALGESATAVQSKPGTVAAAAAHGAYTRLCRVARRFRASPPAQLHPQPAASGAPGKHCSDGCREDEELCTAAQQYLMSISKVDKVASHSGQSSSELKSAASDTSAHEEAGAQLSSMTLAEQAGAVPTYSAAVLDICIGVVLRCLLFYFPALSANDRRCVLQQLNAPWLTQAAEGSAQVACWSAFFGVADLLSRAHAQKRQERVAALSPAAVKLRGGGSLSSSLPFFDHFTLSMLQGVVRELRFLCWPTVLDHHSSIVQHSLCLPSTVSVASPSPSSLATPASDQQQQQQWRSSSETLHGDSAQGTAASSTAVRAPSRSPQPRAPAWSDVIAVARASERRQRLGYELLVLYFGALQCGKALSFAAPVPATAGADKAVAEKKALPHRRLYDKRRLNTICIYVLDVDRFVTERMRTLWSEGDPWPLLRTQSSPSTGHAASPPDSRSALMELLAEQTAHPYGLSRLAFCVFSASLLQSWSTMSLHRAQILMMALQRAVAAPAALTLRSLLLTPHPDTQAGWQLSGTNSSAPSSHAIQLAARRAEWRAVAPVMALYTARASPSLWSTMWVYVSSEMESLPRRVEEMMVTAHASAVDRHSDDVAAYEEQRGESGGVHACCKELEELATMCAWLVVMAPSVCGEQPAGAGVAMPAAVQGSVLECVDRVTVEFAHCVQGVLAMWTQTGAGADAAEQLLNLFPRCPSATTAPMKSPPADAQGMEEADEAVALLVRLAETAQVHVWTSALHDAVGGWITKTRCLHAQPRALMETVQLMTPAEVSASAPATMSAAAAVAGLCVADDRSLAGETVASVVSDAPVLTAPPDLDSALLGWWRTMAEEDVGLPSERVYLGQVYTELLRIVSARVGLELLTPLPEKAHTAYPLDAEGDSGLAGKSTGRCAVESCGESRTSLTGNTSAGGAADQTVFSAAEVVVIVRVLSSIAARSATVATLGLPTERMLGCGALGKTSSASSAENAVGGETTSGNRDSILDSLRRVAVHATVAAVRAPSTATPGSTTSRDASANGLSTTTDGGDSSAPIKIGGAEGTTEHDRDSAAVLSAQKAAQRIEEALLSSLTAHSGVLPAATMVEATWLRLFPLSAMQKLIDHRESPATIGADLVATPRGLSFTAPSCRTVSGKSSSAQPTVRSDLVSAAATLPPPRFPCTTAVTSDSAQHLNGSLRESPSPWLRKLHDAVVTNRHSCHVSICLVSSLYSVLAAPQERGDSTHPHSAVTRCGNSSDAGSAASASCNDISEAASSRVENCGGGTDASLLATSRLRGFLTRLRTSCAEAVVLLHARMQHTDLTTASGKGNASGGGGNASQVGLASSASAGVSVAGDDVNGGAEANTSHTAAPQQEHGQRFCHVLVVASELHERLSTYTEALTCTAASCNRAEQRDGVGKWRTFRSGKAEGVRRELRLLYTSLLDSVAEFVPYGEHGNAVEVMQILGIITCRMPWQQYAQESLAPALPVEKDRQSGGPSRDETRVAAAPLEKRGDGMMEAGAAAWSSAPDDGDAVGVSADPLLLCFREQVTRLMPYVDAEVLRCTRTRSPHLLSLALISSAKSSIEYALCRVPVSSSRSMQRWEGTSATAVEAMRSGAAVALSPISPMAASMGVSEGASRDATGAPASGRLGLSTQPLWSQVPLESLLHRVAMDRVVAPRHALYLCLLAANAPEFSTMLLPLTYYLRDARARISWGMLEVVFKAVAVSAANFQRHSQAEMLLRDDHPSPSSTPSPGSDQLPGGVTSSAAGRASPVSASERPRHGGSGSDAPPRGGLALPRLPTEGSSLRVGEMRYPGGSSSAASVPLFRSAAVPSTMGNAPLQLRHAWGDLARRLLHEEDDVALRGFSLWVSALYCGAMVNCAGTQVFEQLLACLVFGPTTPAASAATVTTRISTLDAVGWTLVLEACGTALDHHCRQAYQTLLRDEFIAFLERAASCVHGNGGGASATSASSVLSSTRPIVAAAESWQVVLDDEIPFAGAWRCGLLEAIPQLFLEDAEFWCRVKGCVESWCAVMSLDPAEVASGPPSAQRRSTSAMRRAWVGQLQQSFNWAVQCAGQSSLSFSDTWTTETAGADAHSVAEWMRMQLEALQTSGSPVANPTATPPSTSPPRRRQTALLRL</sequence>
<feature type="region of interest" description="Disordered" evidence="1">
    <location>
        <begin position="1062"/>
        <end position="1112"/>
    </location>
</feature>
<feature type="compositionally biased region" description="Polar residues" evidence="1">
    <location>
        <begin position="1749"/>
        <end position="1769"/>
    </location>
</feature>
<feature type="compositionally biased region" description="Basic residues" evidence="1">
    <location>
        <begin position="259"/>
        <end position="269"/>
    </location>
</feature>
<evidence type="ECO:0000313" key="3">
    <source>
        <dbReference type="Proteomes" id="UP001443563"/>
    </source>
</evidence>